<feature type="signal peptide" evidence="2">
    <location>
        <begin position="1"/>
        <end position="27"/>
    </location>
</feature>
<comment type="similarity">
    <text evidence="1">Belongs to the plant LTP family. PEARLI1 subfamily.</text>
</comment>
<dbReference type="GeneID" id="104700116"/>
<dbReference type="Gene3D" id="1.10.110.10">
    <property type="entry name" value="Plant lipid-transfer and hydrophobic proteins"/>
    <property type="match status" value="1"/>
</dbReference>
<reference evidence="5" key="2">
    <citation type="submission" date="2025-08" db="UniProtKB">
        <authorList>
            <consortium name="RefSeq"/>
        </authorList>
    </citation>
    <scope>IDENTIFICATION</scope>
    <source>
        <tissue evidence="5">Leaf</tissue>
    </source>
</reference>
<gene>
    <name evidence="5" type="primary">LOC104700116</name>
</gene>
<dbReference type="RefSeq" id="XP_010413891.1">
    <property type="nucleotide sequence ID" value="XM_010415589.2"/>
</dbReference>
<feature type="chain" id="PRO_5046843910" evidence="2">
    <location>
        <begin position="28"/>
        <end position="272"/>
    </location>
</feature>
<dbReference type="Pfam" id="PF14547">
    <property type="entry name" value="Hydrophob_seed"/>
    <property type="match status" value="1"/>
</dbReference>
<accession>A0ABM0SNN8</accession>
<organism evidence="4 5">
    <name type="scientific">Camelina sativa</name>
    <name type="common">False flax</name>
    <name type="synonym">Myagrum sativum</name>
    <dbReference type="NCBI Taxonomy" id="90675"/>
    <lineage>
        <taxon>Eukaryota</taxon>
        <taxon>Viridiplantae</taxon>
        <taxon>Streptophyta</taxon>
        <taxon>Embryophyta</taxon>
        <taxon>Tracheophyta</taxon>
        <taxon>Spermatophyta</taxon>
        <taxon>Magnoliopsida</taxon>
        <taxon>eudicotyledons</taxon>
        <taxon>Gunneridae</taxon>
        <taxon>Pentapetalae</taxon>
        <taxon>rosids</taxon>
        <taxon>malvids</taxon>
        <taxon>Brassicales</taxon>
        <taxon>Brassicaceae</taxon>
        <taxon>Camelineae</taxon>
        <taxon>Camelina</taxon>
    </lineage>
</organism>
<sequence length="272" mass="27647">MDSIKLSSLSLYLFLIFIICFPQHSLSCGSCNPQKGGKPSVKPPVHVPKLPVPPVTVPKLPVPPVSGLPIPPVSGLPVPPVTVPKLPVPKIPVPPITVPSLPPKLPVPKLPVPPVSGLPIPPVSGLPIPPVSGLPIPPVSGLPIPPVVGPKLPLPPLPIVGPILPPGTKPPAPGGGDCPPPPKSGKATCPINTLKLGACVELLGGLVKIGLGDPTVNKCCPLLKGLVEVEAAACLCTTLKINALDLKLYVPVALQILLTCGKNPPPGYTCSI</sequence>
<dbReference type="InterPro" id="IPR027923">
    <property type="entry name" value="Hydrophob_seed_dom"/>
</dbReference>
<name>A0ABM0SNN8_CAMSA</name>
<evidence type="ECO:0000313" key="5">
    <source>
        <dbReference type="RefSeq" id="XP_010413891.1"/>
    </source>
</evidence>
<keyword evidence="4" id="KW-1185">Reference proteome</keyword>
<protein>
    <submittedName>
        <fullName evidence="5">36.4 kDa proline-rich protein-like</fullName>
    </submittedName>
</protein>
<keyword evidence="2" id="KW-0732">Signal</keyword>
<evidence type="ECO:0000259" key="3">
    <source>
        <dbReference type="SMART" id="SM00499"/>
    </source>
</evidence>
<dbReference type="PANTHER" id="PTHR31731">
    <property type="match status" value="1"/>
</dbReference>
<proteinExistence type="inferred from homology"/>
<dbReference type="InterPro" id="IPR016140">
    <property type="entry name" value="Bifunc_inhib/LTP/seed_store"/>
</dbReference>
<dbReference type="InterPro" id="IPR036312">
    <property type="entry name" value="Bifun_inhib/LTP/seed_sf"/>
</dbReference>
<evidence type="ECO:0000256" key="1">
    <source>
        <dbReference type="ARBA" id="ARBA00008965"/>
    </source>
</evidence>
<reference evidence="4" key="1">
    <citation type="journal article" date="2014" name="Nat. Commun.">
        <title>The emerging biofuel crop Camelina sativa retains a highly undifferentiated hexaploid genome structure.</title>
        <authorList>
            <person name="Kagale S."/>
            <person name="Koh C."/>
            <person name="Nixon J."/>
            <person name="Bollina V."/>
            <person name="Clarke W.E."/>
            <person name="Tuteja R."/>
            <person name="Spillane C."/>
            <person name="Robinson S.J."/>
            <person name="Links M.G."/>
            <person name="Clarke C."/>
            <person name="Higgins E.E."/>
            <person name="Huebert T."/>
            <person name="Sharpe A.G."/>
            <person name="Parkin I.A."/>
        </authorList>
    </citation>
    <scope>NUCLEOTIDE SEQUENCE [LARGE SCALE GENOMIC DNA]</scope>
    <source>
        <strain evidence="4">cv. DH55</strain>
    </source>
</reference>
<dbReference type="CDD" id="cd01958">
    <property type="entry name" value="HPS_like"/>
    <property type="match status" value="1"/>
</dbReference>
<dbReference type="InterPro" id="IPR051636">
    <property type="entry name" value="Plant_LTP/defense-related"/>
</dbReference>
<dbReference type="SMART" id="SM00499">
    <property type="entry name" value="AAI"/>
    <property type="match status" value="1"/>
</dbReference>
<evidence type="ECO:0000256" key="2">
    <source>
        <dbReference type="SAM" id="SignalP"/>
    </source>
</evidence>
<evidence type="ECO:0000313" key="4">
    <source>
        <dbReference type="Proteomes" id="UP000694864"/>
    </source>
</evidence>
<feature type="domain" description="Bifunctional inhibitor/plant lipid transfer protein/seed storage helical" evidence="3">
    <location>
        <begin position="189"/>
        <end position="270"/>
    </location>
</feature>
<dbReference type="Proteomes" id="UP000694864">
    <property type="component" value="Chromosome 1"/>
</dbReference>
<dbReference type="SUPFAM" id="SSF47699">
    <property type="entry name" value="Bifunctional inhibitor/lipid-transfer protein/seed storage 2S albumin"/>
    <property type="match status" value="1"/>
</dbReference>